<evidence type="ECO:0000259" key="1">
    <source>
        <dbReference type="Pfam" id="PF09643"/>
    </source>
</evidence>
<protein>
    <recommendedName>
        <fullName evidence="1">YopX protein domain-containing protein</fullName>
    </recommendedName>
</protein>
<feature type="domain" description="YopX protein" evidence="1">
    <location>
        <begin position="6"/>
        <end position="140"/>
    </location>
</feature>
<dbReference type="InterPro" id="IPR010024">
    <property type="entry name" value="CHP16711"/>
</dbReference>
<dbReference type="InterPro" id="IPR023385">
    <property type="entry name" value="YopX-like_C"/>
</dbReference>
<dbReference type="EMBL" id="PUFI01000014">
    <property type="protein sequence ID" value="TDG68053.1"/>
    <property type="molecule type" value="Genomic_DNA"/>
</dbReference>
<dbReference type="Proteomes" id="UP000295681">
    <property type="component" value="Unassembled WGS sequence"/>
</dbReference>
<name>A0A4R5N808_9LACO</name>
<dbReference type="RefSeq" id="WP_133264386.1">
    <property type="nucleotide sequence ID" value="NZ_PUFI01000014.1"/>
</dbReference>
<evidence type="ECO:0000313" key="3">
    <source>
        <dbReference type="Proteomes" id="UP000295681"/>
    </source>
</evidence>
<sequence>MRETRFRAWDKEESKYINIEKFYISPYDGAVIDMGGYEYRDAVLEQYTGLKDKNGVNIYEGDIVQHYESKEDISIVRFGEFGVPNMAEEVYQDRAVGFYYENASNLKNVAPFDMTVPVNTIYTQNAEVIGNIHKNTELLQE</sequence>
<accession>A0A4R5N808</accession>
<keyword evidence="3" id="KW-1185">Reference proteome</keyword>
<comment type="caution">
    <text evidence="2">The sequence shown here is derived from an EMBL/GenBank/DDBJ whole genome shotgun (WGS) entry which is preliminary data.</text>
</comment>
<proteinExistence type="predicted"/>
<evidence type="ECO:0000313" key="2">
    <source>
        <dbReference type="EMBL" id="TDG68053.1"/>
    </source>
</evidence>
<dbReference type="Pfam" id="PF09643">
    <property type="entry name" value="YopX"/>
    <property type="match status" value="1"/>
</dbReference>
<dbReference type="AlphaFoldDB" id="A0A4R5N808"/>
<dbReference type="NCBIfam" id="TIGR01671">
    <property type="entry name" value="phage_TIGR01671"/>
    <property type="match status" value="1"/>
</dbReference>
<organism evidence="2 3">
    <name type="scientific">Leuconostoc fallax</name>
    <dbReference type="NCBI Taxonomy" id="1251"/>
    <lineage>
        <taxon>Bacteria</taxon>
        <taxon>Bacillati</taxon>
        <taxon>Bacillota</taxon>
        <taxon>Bacilli</taxon>
        <taxon>Lactobacillales</taxon>
        <taxon>Lactobacillaceae</taxon>
        <taxon>Leuconostoc</taxon>
    </lineage>
</organism>
<dbReference type="SUPFAM" id="SSF159006">
    <property type="entry name" value="YopX-like"/>
    <property type="match status" value="1"/>
</dbReference>
<dbReference type="Gene3D" id="2.30.30.290">
    <property type="entry name" value="YopX-like domains"/>
    <property type="match status" value="1"/>
</dbReference>
<reference evidence="2 3" key="1">
    <citation type="journal article" date="2019" name="Appl. Microbiol. Biotechnol.">
        <title>Uncovering carbohydrate metabolism through a genotype-phenotype association study of 56 lactic acid bacteria genomes.</title>
        <authorList>
            <person name="Buron-Moles G."/>
            <person name="Chailyan A."/>
            <person name="Dolejs I."/>
            <person name="Forster J."/>
            <person name="Miks M.H."/>
        </authorList>
    </citation>
    <scope>NUCLEOTIDE SEQUENCE [LARGE SCALE GENOMIC DNA]</scope>
    <source>
        <strain evidence="2 3">ATCC 700006</strain>
    </source>
</reference>
<gene>
    <name evidence="2" type="ORF">C5L23_000359</name>
</gene>
<dbReference type="InterPro" id="IPR019096">
    <property type="entry name" value="YopX_protein"/>
</dbReference>